<evidence type="ECO:0000313" key="4">
    <source>
        <dbReference type="EMBL" id="SEH99203.1"/>
    </source>
</evidence>
<dbReference type="EMBL" id="LT629973">
    <property type="protein sequence ID" value="SEH99203.1"/>
    <property type="molecule type" value="Genomic_DNA"/>
</dbReference>
<dbReference type="Proteomes" id="UP000176204">
    <property type="component" value="Chromosome I"/>
</dbReference>
<feature type="transmembrane region" description="Helical" evidence="2">
    <location>
        <begin position="151"/>
        <end position="172"/>
    </location>
</feature>
<evidence type="ECO:0000259" key="3">
    <source>
        <dbReference type="Pfam" id="PF16401"/>
    </source>
</evidence>
<feature type="transmembrane region" description="Helical" evidence="2">
    <location>
        <begin position="322"/>
        <end position="341"/>
    </location>
</feature>
<accession>A0A1C7PA09</accession>
<dbReference type="KEGG" id="agl:PYTT_2369"/>
<evidence type="ECO:0000313" key="5">
    <source>
        <dbReference type="Proteomes" id="UP000176204"/>
    </source>
</evidence>
<organism evidence="4 5">
    <name type="scientific">Akkermansia glycaniphila</name>
    <dbReference type="NCBI Taxonomy" id="1679444"/>
    <lineage>
        <taxon>Bacteria</taxon>
        <taxon>Pseudomonadati</taxon>
        <taxon>Verrucomicrobiota</taxon>
        <taxon>Verrucomicrobiia</taxon>
        <taxon>Verrucomicrobiales</taxon>
        <taxon>Akkermansiaceae</taxon>
        <taxon>Akkermansia</taxon>
    </lineage>
</organism>
<feature type="transmembrane region" description="Helical" evidence="2">
    <location>
        <begin position="260"/>
        <end position="280"/>
    </location>
</feature>
<evidence type="ECO:0000256" key="2">
    <source>
        <dbReference type="SAM" id="Phobius"/>
    </source>
</evidence>
<keyword evidence="5" id="KW-1185">Reference proteome</keyword>
<evidence type="ECO:0000256" key="1">
    <source>
        <dbReference type="SAM" id="MobiDB-lite"/>
    </source>
</evidence>
<keyword evidence="2" id="KW-0472">Membrane</keyword>
<keyword evidence="2" id="KW-1133">Transmembrane helix</keyword>
<protein>
    <recommendedName>
        <fullName evidence="3">DUF5009 domain-containing protein</fullName>
    </recommendedName>
</protein>
<feature type="transmembrane region" description="Helical" evidence="2">
    <location>
        <begin position="177"/>
        <end position="194"/>
    </location>
</feature>
<feature type="transmembrane region" description="Helical" evidence="2">
    <location>
        <begin position="286"/>
        <end position="310"/>
    </location>
</feature>
<feature type="transmembrane region" description="Helical" evidence="2">
    <location>
        <begin position="85"/>
        <end position="108"/>
    </location>
</feature>
<gene>
    <name evidence="4" type="ORF">PYTT_2369</name>
</gene>
<dbReference type="Pfam" id="PF16401">
    <property type="entry name" value="DUF5009"/>
    <property type="match status" value="1"/>
</dbReference>
<dbReference type="AlphaFoldDB" id="A0A1C7PA09"/>
<feature type="transmembrane region" description="Helical" evidence="2">
    <location>
        <begin position="361"/>
        <end position="381"/>
    </location>
</feature>
<dbReference type="RefSeq" id="WP_067777631.1">
    <property type="nucleotide sequence ID" value="NZ_LIGX01000040.1"/>
</dbReference>
<dbReference type="STRING" id="1679444.PYTT_2369"/>
<feature type="transmembrane region" description="Helical" evidence="2">
    <location>
        <begin position="228"/>
        <end position="248"/>
    </location>
</feature>
<sequence length="389" mass="42497">MKDAALPDSLQLPDDTPGSMTSPEATDAAPEPKRRLQSLDALRGLDMLCIVGLDSLARILAQTFPEQASLQTFSEQFGHKAWEGFALYDLVFPLFVFIAGVSMAFSLLKKSGEPGAWWKTLLHLYKRAIVLILLGCLVNGALSWNPENMRFASVLGLIGISCAVSGTIILLVRKTAAVAATALLILGGIAYLQFNFGDFTPEGSINAIIDRSWLPGILHGGGYDPEGLLCIVSAIALALLGYTTGAALKYKECTPLMRFGFIFLCGAALLSISLVTAEYYPIIKRIWTSTFVLAAGGIGMFLLALFYLVIDVWNLRAWSFPLKVIGMNALFAYILTSLIDFGTLNERIFSGCAELLEPDYAPLFFAASYIILLWLLLFGMYRQRIFVKA</sequence>
<keyword evidence="2" id="KW-0812">Transmembrane</keyword>
<reference evidence="5" key="1">
    <citation type="submission" date="2016-09" db="EMBL/GenBank/DDBJ databases">
        <authorList>
            <person name="Koehorst J."/>
        </authorList>
    </citation>
    <scope>NUCLEOTIDE SEQUENCE [LARGE SCALE GENOMIC DNA]</scope>
</reference>
<feature type="domain" description="DUF5009" evidence="3">
    <location>
        <begin position="36"/>
        <end position="167"/>
    </location>
</feature>
<dbReference type="InterPro" id="IPR032176">
    <property type="entry name" value="DUF5009"/>
</dbReference>
<feature type="region of interest" description="Disordered" evidence="1">
    <location>
        <begin position="1"/>
        <end position="33"/>
    </location>
</feature>
<feature type="transmembrane region" description="Helical" evidence="2">
    <location>
        <begin position="128"/>
        <end position="145"/>
    </location>
</feature>
<dbReference type="PANTHER" id="PTHR31061">
    <property type="entry name" value="LD22376P"/>
    <property type="match status" value="1"/>
</dbReference>
<name>A0A1C7PA09_9BACT</name>
<proteinExistence type="predicted"/>
<dbReference type="PANTHER" id="PTHR31061:SF24">
    <property type="entry name" value="LD22376P"/>
    <property type="match status" value="1"/>
</dbReference>